<proteinExistence type="predicted"/>
<comment type="caution">
    <text evidence="1">The sequence shown here is derived from an EMBL/GenBank/DDBJ whole genome shotgun (WGS) entry which is preliminary data.</text>
</comment>
<sequence length="126" mass="14622">MSHGANIRALHRQLLRAGTFATRTSNDSKRILWSKIRDGFKEHHNERDANKLEELMANAAGQSVGKEHAIVKNLTTLHYFRSKYAERPPFYNKKQPLYVTQLHYHAYDEIDLTISMLNKTLGLCLR</sequence>
<reference evidence="1" key="1">
    <citation type="submission" date="2020-12" db="EMBL/GenBank/DDBJ databases">
        <title>Metabolic potential, ecology and presence of endohyphal bacteria is reflected in genomic diversity of Mucoromycotina.</title>
        <authorList>
            <person name="Muszewska A."/>
            <person name="Okrasinska A."/>
            <person name="Steczkiewicz K."/>
            <person name="Drgas O."/>
            <person name="Orlowska M."/>
            <person name="Perlinska-Lenart U."/>
            <person name="Aleksandrzak-Piekarczyk T."/>
            <person name="Szatraj K."/>
            <person name="Zielenkiewicz U."/>
            <person name="Pilsyk S."/>
            <person name="Malc E."/>
            <person name="Mieczkowski P."/>
            <person name="Kruszewska J.S."/>
            <person name="Biernat P."/>
            <person name="Pawlowska J."/>
        </authorList>
    </citation>
    <scope>NUCLEOTIDE SEQUENCE</scope>
    <source>
        <strain evidence="1">WA0000067209</strain>
    </source>
</reference>
<dbReference type="OrthoDB" id="190098at2759"/>
<dbReference type="EMBL" id="JAEPQZ010000009">
    <property type="protein sequence ID" value="KAG2177004.1"/>
    <property type="molecule type" value="Genomic_DNA"/>
</dbReference>
<gene>
    <name evidence="1" type="ORF">INT43_007658</name>
</gene>
<evidence type="ECO:0000313" key="2">
    <source>
        <dbReference type="Proteomes" id="UP000654370"/>
    </source>
</evidence>
<dbReference type="AlphaFoldDB" id="A0A8H7PP55"/>
<accession>A0A8H7PP55</accession>
<name>A0A8H7PP55_MORIS</name>
<evidence type="ECO:0000313" key="1">
    <source>
        <dbReference type="EMBL" id="KAG2177004.1"/>
    </source>
</evidence>
<dbReference type="Proteomes" id="UP000654370">
    <property type="component" value="Unassembled WGS sequence"/>
</dbReference>
<organism evidence="1 2">
    <name type="scientific">Mortierella isabellina</name>
    <name type="common">Filamentous fungus</name>
    <name type="synonym">Umbelopsis isabellina</name>
    <dbReference type="NCBI Taxonomy" id="91625"/>
    <lineage>
        <taxon>Eukaryota</taxon>
        <taxon>Fungi</taxon>
        <taxon>Fungi incertae sedis</taxon>
        <taxon>Mucoromycota</taxon>
        <taxon>Mucoromycotina</taxon>
        <taxon>Umbelopsidomycetes</taxon>
        <taxon>Umbelopsidales</taxon>
        <taxon>Umbelopsidaceae</taxon>
        <taxon>Umbelopsis</taxon>
    </lineage>
</organism>
<keyword evidence="2" id="KW-1185">Reference proteome</keyword>
<protein>
    <submittedName>
        <fullName evidence="1">Uncharacterized protein</fullName>
    </submittedName>
</protein>